<dbReference type="Proteomes" id="UP000824469">
    <property type="component" value="Unassembled WGS sequence"/>
</dbReference>
<protein>
    <submittedName>
        <fullName evidence="1">Uncharacterized protein</fullName>
    </submittedName>
</protein>
<feature type="non-terminal residue" evidence="1">
    <location>
        <position position="315"/>
    </location>
</feature>
<gene>
    <name evidence="1" type="ORF">KI387_041701</name>
</gene>
<accession>A0AA38F820</accession>
<organism evidence="1 2">
    <name type="scientific">Taxus chinensis</name>
    <name type="common">Chinese yew</name>
    <name type="synonym">Taxus wallichiana var. chinensis</name>
    <dbReference type="NCBI Taxonomy" id="29808"/>
    <lineage>
        <taxon>Eukaryota</taxon>
        <taxon>Viridiplantae</taxon>
        <taxon>Streptophyta</taxon>
        <taxon>Embryophyta</taxon>
        <taxon>Tracheophyta</taxon>
        <taxon>Spermatophyta</taxon>
        <taxon>Pinopsida</taxon>
        <taxon>Pinidae</taxon>
        <taxon>Conifers II</taxon>
        <taxon>Cupressales</taxon>
        <taxon>Taxaceae</taxon>
        <taxon>Taxus</taxon>
    </lineage>
</organism>
<name>A0AA38F820_TAXCH</name>
<proteinExistence type="predicted"/>
<dbReference type="EMBL" id="JAHRHJ020001710">
    <property type="protein sequence ID" value="KAH9293093.1"/>
    <property type="molecule type" value="Genomic_DNA"/>
</dbReference>
<evidence type="ECO:0000313" key="1">
    <source>
        <dbReference type="EMBL" id="KAH9293093.1"/>
    </source>
</evidence>
<reference evidence="1 2" key="1">
    <citation type="journal article" date="2021" name="Nat. Plants">
        <title>The Taxus genome provides insights into paclitaxel biosynthesis.</title>
        <authorList>
            <person name="Xiong X."/>
            <person name="Gou J."/>
            <person name="Liao Q."/>
            <person name="Li Y."/>
            <person name="Zhou Q."/>
            <person name="Bi G."/>
            <person name="Li C."/>
            <person name="Du R."/>
            <person name="Wang X."/>
            <person name="Sun T."/>
            <person name="Guo L."/>
            <person name="Liang H."/>
            <person name="Lu P."/>
            <person name="Wu Y."/>
            <person name="Zhang Z."/>
            <person name="Ro D.K."/>
            <person name="Shang Y."/>
            <person name="Huang S."/>
            <person name="Yan J."/>
        </authorList>
    </citation>
    <scope>NUCLEOTIDE SEQUENCE [LARGE SCALE GENOMIC DNA]</scope>
    <source>
        <strain evidence="1">Ta-2019</strain>
    </source>
</reference>
<evidence type="ECO:0000313" key="2">
    <source>
        <dbReference type="Proteomes" id="UP000824469"/>
    </source>
</evidence>
<keyword evidence="2" id="KW-1185">Reference proteome</keyword>
<comment type="caution">
    <text evidence="1">The sequence shown here is derived from an EMBL/GenBank/DDBJ whole genome shotgun (WGS) entry which is preliminary data.</text>
</comment>
<sequence length="315" mass="35082">NKTRPVLTSHQSLREDLFRIWCCCSPARVIVTWSSSHAPSCKSVECPACDIIEDSFGVLCWCSLLRGNLQTQQQKRSVLKPFFLTSCIEEKEPLEARAVICKLPDTIQEDVHNLFADGIMATGKVVSRIFFSTEKPLPKQRNAWRWSRRGMVARCQDDLVVVDGEGNIEDIFRVADKAAGEAELAVPRARKCELADRGDDHILDKVGMVGEAAPGDAVFFCILCEVPQQDGFVTRRPRRSCQGVVNRSGDGYYHVGVAGPLSRAKPVLPPCLPAAAAFAQPSSLLRVSSSCCRCYYRVSRRRDKEKSHKEGIERL</sequence>
<dbReference type="AlphaFoldDB" id="A0AA38F820"/>